<dbReference type="AlphaFoldDB" id="A0A1X7LKT9"/>
<evidence type="ECO:0000259" key="3">
    <source>
        <dbReference type="Pfam" id="PF00210"/>
    </source>
</evidence>
<evidence type="ECO:0000313" key="5">
    <source>
        <dbReference type="Proteomes" id="UP000193834"/>
    </source>
</evidence>
<dbReference type="GO" id="GO:0016722">
    <property type="term" value="F:oxidoreductase activity, acting on metal ions"/>
    <property type="evidence" value="ECO:0007669"/>
    <property type="project" value="InterPro"/>
</dbReference>
<evidence type="ECO:0000313" key="4">
    <source>
        <dbReference type="EMBL" id="SMG54395.1"/>
    </source>
</evidence>
<reference evidence="4 5" key="1">
    <citation type="submission" date="2017-04" db="EMBL/GenBank/DDBJ databases">
        <authorList>
            <person name="Afonso C.L."/>
            <person name="Miller P.J."/>
            <person name="Scott M.A."/>
            <person name="Spackman E."/>
            <person name="Goraichik I."/>
            <person name="Dimitrov K.M."/>
            <person name="Suarez D.L."/>
            <person name="Swayne D.E."/>
        </authorList>
    </citation>
    <scope>NUCLEOTIDE SEQUENCE [LARGE SCALE GENOMIC DNA]</scope>
    <source>
        <strain evidence="4 5">11</strain>
    </source>
</reference>
<dbReference type="Pfam" id="PF00210">
    <property type="entry name" value="Ferritin"/>
    <property type="match status" value="1"/>
</dbReference>
<dbReference type="InterPro" id="IPR002177">
    <property type="entry name" value="DPS_DNA-bd"/>
</dbReference>
<dbReference type="SUPFAM" id="SSF47240">
    <property type="entry name" value="Ferritin-like"/>
    <property type="match status" value="1"/>
</dbReference>
<dbReference type="InterPro" id="IPR008331">
    <property type="entry name" value="Ferritin_DPS_dom"/>
</dbReference>
<keyword evidence="5" id="KW-1185">Reference proteome</keyword>
<sequence>MKTNTLQELVNQQVANLNVFYVKLHNYHWYVKGHMFFTLHEKFEEFYNEVTENMDEVAERLLTIGGKPYATMKEYLEHTTLQEGNASDSADTMVKNLAADFKQLIKEFEAIMEAAQEQGDEGTSDVFLGIKSEYEKHVWMLEAFLG</sequence>
<proteinExistence type="inferred from homology"/>
<dbReference type="GO" id="GO:0003677">
    <property type="term" value="F:DNA binding"/>
    <property type="evidence" value="ECO:0007669"/>
    <property type="project" value="UniProtKB-KW"/>
</dbReference>
<dbReference type="Gene3D" id="1.20.1260.10">
    <property type="match status" value="1"/>
</dbReference>
<dbReference type="GO" id="GO:0008199">
    <property type="term" value="F:ferric iron binding"/>
    <property type="evidence" value="ECO:0007669"/>
    <property type="project" value="InterPro"/>
</dbReference>
<dbReference type="OrthoDB" id="9797023at2"/>
<evidence type="ECO:0000256" key="2">
    <source>
        <dbReference type="RuleBase" id="RU003875"/>
    </source>
</evidence>
<feature type="domain" description="Ferritin/DPS" evidence="3">
    <location>
        <begin position="8"/>
        <end position="145"/>
    </location>
</feature>
<dbReference type="RefSeq" id="WP_085496624.1">
    <property type="nucleotide sequence ID" value="NZ_FXAZ01000005.1"/>
</dbReference>
<dbReference type="EMBL" id="FXAZ01000005">
    <property type="protein sequence ID" value="SMG54395.1"/>
    <property type="molecule type" value="Genomic_DNA"/>
</dbReference>
<gene>
    <name evidence="4" type="ORF">SAMN06295960_3704</name>
</gene>
<dbReference type="PANTHER" id="PTHR42932:SF1">
    <property type="entry name" value="GENERAL STRESS PROTEIN 20U"/>
    <property type="match status" value="1"/>
</dbReference>
<evidence type="ECO:0000256" key="1">
    <source>
        <dbReference type="ARBA" id="ARBA00009497"/>
    </source>
</evidence>
<name>A0A1X7LKT9_9BACL</name>
<organism evidence="4 5">
    <name type="scientific">Paenibacillus aquistagni</name>
    <dbReference type="NCBI Taxonomy" id="1852522"/>
    <lineage>
        <taxon>Bacteria</taxon>
        <taxon>Bacillati</taxon>
        <taxon>Bacillota</taxon>
        <taxon>Bacilli</taxon>
        <taxon>Bacillales</taxon>
        <taxon>Paenibacillaceae</taxon>
        <taxon>Paenibacillus</taxon>
    </lineage>
</organism>
<dbReference type="InterPro" id="IPR009078">
    <property type="entry name" value="Ferritin-like_SF"/>
</dbReference>
<dbReference type="PANTHER" id="PTHR42932">
    <property type="entry name" value="GENERAL STRESS PROTEIN 20U"/>
    <property type="match status" value="1"/>
</dbReference>
<dbReference type="CDD" id="cd01043">
    <property type="entry name" value="DPS"/>
    <property type="match status" value="1"/>
</dbReference>
<dbReference type="InterPro" id="IPR023188">
    <property type="entry name" value="DPS_DNA-bd_CS"/>
</dbReference>
<dbReference type="STRING" id="1852522.SAMN06295960_3704"/>
<comment type="similarity">
    <text evidence="1 2">Belongs to the Dps family.</text>
</comment>
<dbReference type="PIRSF" id="PIRSF005900">
    <property type="entry name" value="Dps"/>
    <property type="match status" value="1"/>
</dbReference>
<dbReference type="PROSITE" id="PS00818">
    <property type="entry name" value="DPS_1"/>
    <property type="match status" value="1"/>
</dbReference>
<protein>
    <submittedName>
        <fullName evidence="4">Starvation-inducible DNA-binding protein</fullName>
    </submittedName>
</protein>
<dbReference type="PRINTS" id="PR01346">
    <property type="entry name" value="HELNAPAPROT"/>
</dbReference>
<dbReference type="Proteomes" id="UP000193834">
    <property type="component" value="Unassembled WGS sequence"/>
</dbReference>
<accession>A0A1X7LKT9</accession>
<dbReference type="PROSITE" id="PS00819">
    <property type="entry name" value="DPS_2"/>
    <property type="match status" value="1"/>
</dbReference>
<keyword evidence="4" id="KW-0238">DNA-binding</keyword>
<dbReference type="InterPro" id="IPR012347">
    <property type="entry name" value="Ferritin-like"/>
</dbReference>